<evidence type="ECO:0000256" key="1">
    <source>
        <dbReference type="SAM" id="MobiDB-lite"/>
    </source>
</evidence>
<name>A0A3D8TQP0_9LIST</name>
<gene>
    <name evidence="3" type="ORF">UR08_08600</name>
</gene>
<dbReference type="Pfam" id="PF13731">
    <property type="entry name" value="WxL"/>
    <property type="match status" value="1"/>
</dbReference>
<accession>A0A3D8TQP0</accession>
<evidence type="ECO:0000313" key="3">
    <source>
        <dbReference type="EMBL" id="RDX01007.1"/>
    </source>
</evidence>
<evidence type="ECO:0000313" key="4">
    <source>
        <dbReference type="Proteomes" id="UP000257055"/>
    </source>
</evidence>
<dbReference type="RefSeq" id="WP_115753259.1">
    <property type="nucleotide sequence ID" value="NZ_LARY01000002.1"/>
</dbReference>
<dbReference type="InterPro" id="IPR027994">
    <property type="entry name" value="WxL_dom"/>
</dbReference>
<dbReference type="Proteomes" id="UP000257055">
    <property type="component" value="Unassembled WGS sequence"/>
</dbReference>
<dbReference type="AlphaFoldDB" id="A0A3D8TQP0"/>
<comment type="caution">
    <text evidence="3">The sequence shown here is derived from an EMBL/GenBank/DDBJ whole genome shotgun (WGS) entry which is preliminary data.</text>
</comment>
<proteinExistence type="predicted"/>
<evidence type="ECO:0000259" key="2">
    <source>
        <dbReference type="Pfam" id="PF13731"/>
    </source>
</evidence>
<reference evidence="4" key="1">
    <citation type="submission" date="2015-04" db="EMBL/GenBank/DDBJ databases">
        <authorList>
            <person name="Schardt J."/>
            <person name="Mueller-Herbst S."/>
            <person name="Scherer S."/>
            <person name="Huptas C."/>
        </authorList>
    </citation>
    <scope>NUCLEOTIDE SEQUENCE [LARGE SCALE GENOMIC DNA]</scope>
    <source>
        <strain evidence="4">Kiel-L1</strain>
    </source>
</reference>
<protein>
    <submittedName>
        <fullName evidence="3">Cell surface protein</fullName>
    </submittedName>
</protein>
<feature type="region of interest" description="Disordered" evidence="1">
    <location>
        <begin position="36"/>
        <end position="93"/>
    </location>
</feature>
<sequence>MKKKLNVFANAAVASAVLVGGVAVGGVNVFAEEGAADEGNKEYQSNAIVEFEPSTDKTDPTDPNDPDGKPVGPIDPTDPDGPKPGTDGPLSIDYASSLDFGKQKITSADEVYTAKAQKFTELADGPNYVQVTDNRGTESGWTLKVKQEAQFKTADGKELTGAAITFTNGVVNTVSESPKPSIFANKVTLVPGTEASMLAAKDGEGAGTHVLAFGNNDTAAESIKLAVPGKSTKYAKKYSTQLTWTLSDTPGADAAEGNE</sequence>
<keyword evidence="4" id="KW-1185">Reference proteome</keyword>
<feature type="domain" description="WxL" evidence="2">
    <location>
        <begin position="40"/>
        <end position="250"/>
    </location>
</feature>
<organism evidence="3 4">
    <name type="scientific">Listeria kieliensis</name>
    <dbReference type="NCBI Taxonomy" id="1621700"/>
    <lineage>
        <taxon>Bacteria</taxon>
        <taxon>Bacillati</taxon>
        <taxon>Bacillota</taxon>
        <taxon>Bacilli</taxon>
        <taxon>Bacillales</taxon>
        <taxon>Listeriaceae</taxon>
        <taxon>Listeria</taxon>
    </lineage>
</organism>
<dbReference type="EMBL" id="LARY01000002">
    <property type="protein sequence ID" value="RDX01007.1"/>
    <property type="molecule type" value="Genomic_DNA"/>
</dbReference>